<dbReference type="EMBL" id="CAJVQB010069289">
    <property type="protein sequence ID" value="CAG8842534.1"/>
    <property type="molecule type" value="Genomic_DNA"/>
</dbReference>
<name>A0ABN7WWM0_GIGMA</name>
<protein>
    <submittedName>
        <fullName evidence="1">23791_t:CDS:1</fullName>
    </submittedName>
</protein>
<feature type="non-terminal residue" evidence="1">
    <location>
        <position position="1"/>
    </location>
</feature>
<evidence type="ECO:0000313" key="1">
    <source>
        <dbReference type="EMBL" id="CAG8842534.1"/>
    </source>
</evidence>
<feature type="non-terminal residue" evidence="1">
    <location>
        <position position="67"/>
    </location>
</feature>
<organism evidence="1 2">
    <name type="scientific">Gigaspora margarita</name>
    <dbReference type="NCBI Taxonomy" id="4874"/>
    <lineage>
        <taxon>Eukaryota</taxon>
        <taxon>Fungi</taxon>
        <taxon>Fungi incertae sedis</taxon>
        <taxon>Mucoromycota</taxon>
        <taxon>Glomeromycotina</taxon>
        <taxon>Glomeromycetes</taxon>
        <taxon>Diversisporales</taxon>
        <taxon>Gigasporaceae</taxon>
        <taxon>Gigaspora</taxon>
    </lineage>
</organism>
<reference evidence="1 2" key="1">
    <citation type="submission" date="2021-06" db="EMBL/GenBank/DDBJ databases">
        <authorList>
            <person name="Kallberg Y."/>
            <person name="Tangrot J."/>
            <person name="Rosling A."/>
        </authorList>
    </citation>
    <scope>NUCLEOTIDE SEQUENCE [LARGE SCALE GENOMIC DNA]</scope>
    <source>
        <strain evidence="1 2">120-4 pot B 10/14</strain>
    </source>
</reference>
<accession>A0ABN7WWM0</accession>
<evidence type="ECO:0000313" key="2">
    <source>
        <dbReference type="Proteomes" id="UP000789901"/>
    </source>
</evidence>
<sequence>GIKDNNITFKLGMTKIQKEQMQEFLDKYQDIFAHELTQLRRTTVVQHEIHVEKRPSIKQKYYLTSKL</sequence>
<proteinExistence type="predicted"/>
<gene>
    <name evidence="1" type="ORF">GMARGA_LOCUS36037</name>
</gene>
<comment type="caution">
    <text evidence="1">The sequence shown here is derived from an EMBL/GenBank/DDBJ whole genome shotgun (WGS) entry which is preliminary data.</text>
</comment>
<keyword evidence="2" id="KW-1185">Reference proteome</keyword>
<dbReference type="Proteomes" id="UP000789901">
    <property type="component" value="Unassembled WGS sequence"/>
</dbReference>